<feature type="region of interest" description="Disordered" evidence="1">
    <location>
        <begin position="202"/>
        <end position="221"/>
    </location>
</feature>
<evidence type="ECO:0008006" key="5">
    <source>
        <dbReference type="Google" id="ProtNLM"/>
    </source>
</evidence>
<comment type="caution">
    <text evidence="3">The sequence shown here is derived from an EMBL/GenBank/DDBJ whole genome shotgun (WGS) entry which is preliminary data.</text>
</comment>
<evidence type="ECO:0000256" key="2">
    <source>
        <dbReference type="SAM" id="SignalP"/>
    </source>
</evidence>
<feature type="signal peptide" evidence="2">
    <location>
        <begin position="1"/>
        <end position="24"/>
    </location>
</feature>
<protein>
    <recommendedName>
        <fullName evidence="5">Transmembrane protein</fullName>
    </recommendedName>
</protein>
<sequence>MALRRCLPAAVVAALLAPTTLVYCSPFSQQTPEDKVEGVLNSLSLLRMKAAVLSSSPDESRNPPYAKVAQNSALMIIDCKMGVQSPEICLLHGFSHNTRSVPDYAAGFYGPRVSLNMNNPAALTISAYKRGEQVCDDQHVKERIGDVLAAHAAEIYDLAAHAGLLEAGRSASVAYNQDALRDVAEHSNSFWTNFQNLFSKERHSQETSSLPHLPHQGKPRRVPGYENRIGLKHDSPVMSESIGTSASSFPGPDAPSIPFDMEEAKPYVPKKAGAGGNLSEKIERSGSSQVLESPEETAAQIGNSFPFSAFLGMIPPPFLPTGMSSIGLQQFLINPLAFGSRFLLPSSQAGLSPFFLFSPSTLMAMMESFESGESRHPSSLSPGAPVSSSAGMSNLNFQENDVDVALNNFAMTEADLF</sequence>
<organism evidence="3 4">
    <name type="scientific">Toxoplasma gondii GAB2-2007-GAL-DOM2</name>
    <dbReference type="NCBI Taxonomy" id="1130820"/>
    <lineage>
        <taxon>Eukaryota</taxon>
        <taxon>Sar</taxon>
        <taxon>Alveolata</taxon>
        <taxon>Apicomplexa</taxon>
        <taxon>Conoidasida</taxon>
        <taxon>Coccidia</taxon>
        <taxon>Eucoccidiorida</taxon>
        <taxon>Eimeriorina</taxon>
        <taxon>Sarcocystidae</taxon>
        <taxon>Toxoplasma</taxon>
    </lineage>
</organism>
<accession>A0A086JXJ4</accession>
<evidence type="ECO:0000313" key="3">
    <source>
        <dbReference type="EMBL" id="KFG36862.1"/>
    </source>
</evidence>
<dbReference type="OrthoDB" id="346619at2759"/>
<reference evidence="3 4" key="1">
    <citation type="submission" date="2014-02" db="EMBL/GenBank/DDBJ databases">
        <authorList>
            <person name="Sibley D."/>
            <person name="Venepally P."/>
            <person name="Karamycheva S."/>
            <person name="Hadjithomas M."/>
            <person name="Khan A."/>
            <person name="Brunk B."/>
            <person name="Roos D."/>
            <person name="Caler E."/>
            <person name="Lorenzi H."/>
        </authorList>
    </citation>
    <scope>NUCLEOTIDE SEQUENCE [LARGE SCALE GENOMIC DNA]</scope>
    <source>
        <strain evidence="3 4">GAB2-2007-GAL-DOM2</strain>
    </source>
</reference>
<gene>
    <name evidence="3" type="ORF">TGDOM2_315240</name>
</gene>
<evidence type="ECO:0000313" key="4">
    <source>
        <dbReference type="Proteomes" id="UP000028837"/>
    </source>
</evidence>
<evidence type="ECO:0000256" key="1">
    <source>
        <dbReference type="SAM" id="MobiDB-lite"/>
    </source>
</evidence>
<proteinExistence type="predicted"/>
<dbReference type="VEuPathDB" id="ToxoDB:TGDOM2_315240"/>
<keyword evidence="2" id="KW-0732">Signal</keyword>
<feature type="chain" id="PRO_5001808676" description="Transmembrane protein" evidence="2">
    <location>
        <begin position="25"/>
        <end position="417"/>
    </location>
</feature>
<dbReference type="Proteomes" id="UP000028837">
    <property type="component" value="Unassembled WGS sequence"/>
</dbReference>
<name>A0A086JXJ4_TOXGO</name>
<dbReference type="EMBL" id="AHZU02001064">
    <property type="protein sequence ID" value="KFG36862.1"/>
    <property type="molecule type" value="Genomic_DNA"/>
</dbReference>
<dbReference type="AlphaFoldDB" id="A0A086JXJ4"/>